<dbReference type="Proteomes" id="UP000656804">
    <property type="component" value="Unassembled WGS sequence"/>
</dbReference>
<accession>A0A930UYS0</accession>
<proteinExistence type="predicted"/>
<evidence type="ECO:0000313" key="3">
    <source>
        <dbReference type="Proteomes" id="UP000656804"/>
    </source>
</evidence>
<dbReference type="EMBL" id="JADIVZ010000002">
    <property type="protein sequence ID" value="MBF4161530.1"/>
    <property type="molecule type" value="Genomic_DNA"/>
</dbReference>
<dbReference type="Gene3D" id="2.60.40.10">
    <property type="entry name" value="Immunoglobulins"/>
    <property type="match status" value="1"/>
</dbReference>
<dbReference type="InterPro" id="IPR013783">
    <property type="entry name" value="Ig-like_fold"/>
</dbReference>
<feature type="signal peptide" evidence="1">
    <location>
        <begin position="1"/>
        <end position="29"/>
    </location>
</feature>
<keyword evidence="1" id="KW-0732">Signal</keyword>
<comment type="caution">
    <text evidence="2">The sequence shown here is derived from an EMBL/GenBank/DDBJ whole genome shotgun (WGS) entry which is preliminary data.</text>
</comment>
<sequence length="546" mass="60194">MPYPRRLRALSLALAAAVCLAVPLGAARADTVPEQGVWFHNQPVLVGDTYSMSFEVPANEQRTAQLQRLTDSGWEQVDETQTYPFKPTYEHWYADFTAPTDATWLTYHQVRVVMPATADESAYVGAPQSAPIYDAPTVGHLDAPDHGYVENVVPASFGYPVDVTYDDAPADGAWHCIYTRMVPGQWDRGNNSECEPADEDFVVSLHEGGNAQRVVLYDNRDDAIRNQNPVGVTTPATEQGEYGPWTPQQVPDQQFQVGEEVHLQLHTLGDLDGTWSITPGGKKFNDAGLPSGLSLNPRTGLISGVAKDDGDWSWLSIDFKPDGRDFHTVVDFDIQVSLRPQDPDIPPAMLGVEPHSYQSFFTVLSSDLYQGVRVDAPPWPVLSDGPVTSWKVVKGRLPYGIHLDPDSGRIFGVPQRSRDVMRHPTIRASNDAGGYDDEYLVDRVAPTSDPEIATTSLPVAHKGQWYRADLALAPIENVHGTPIPDVERAGSWKLVKGRLPAGLKLTSDGVLEGHPHVVTKRRITVRFVELHTGRRDPQALDLIVRP</sequence>
<keyword evidence="3" id="KW-1185">Reference proteome</keyword>
<dbReference type="SUPFAM" id="SSF50956">
    <property type="entry name" value="Thermostable phytase (3-phytase)"/>
    <property type="match status" value="1"/>
</dbReference>
<dbReference type="RefSeq" id="WP_194502730.1">
    <property type="nucleotide sequence ID" value="NZ_JADIVZ010000002.1"/>
</dbReference>
<protein>
    <submittedName>
        <fullName evidence="2">Ig domain-containing protein</fullName>
    </submittedName>
</protein>
<evidence type="ECO:0000313" key="2">
    <source>
        <dbReference type="EMBL" id="MBF4161530.1"/>
    </source>
</evidence>
<evidence type="ECO:0000256" key="1">
    <source>
        <dbReference type="SAM" id="SignalP"/>
    </source>
</evidence>
<dbReference type="AlphaFoldDB" id="A0A930UYS0"/>
<organism evidence="2 3">
    <name type="scientific">Nocardioides acrostichi</name>
    <dbReference type="NCBI Taxonomy" id="2784339"/>
    <lineage>
        <taxon>Bacteria</taxon>
        <taxon>Bacillati</taxon>
        <taxon>Actinomycetota</taxon>
        <taxon>Actinomycetes</taxon>
        <taxon>Propionibacteriales</taxon>
        <taxon>Nocardioidaceae</taxon>
        <taxon>Nocardioides</taxon>
    </lineage>
</organism>
<dbReference type="GO" id="GO:0005975">
    <property type="term" value="P:carbohydrate metabolic process"/>
    <property type="evidence" value="ECO:0007669"/>
    <property type="project" value="UniProtKB-ARBA"/>
</dbReference>
<gene>
    <name evidence="2" type="ORF">ISG29_07480</name>
</gene>
<feature type="chain" id="PRO_5037575119" evidence="1">
    <location>
        <begin position="30"/>
        <end position="546"/>
    </location>
</feature>
<reference evidence="2" key="1">
    <citation type="submission" date="2020-11" db="EMBL/GenBank/DDBJ databases">
        <title>Nocardioides sp. CBS4Y-1, whole genome shotgun sequence.</title>
        <authorList>
            <person name="Tuo L."/>
        </authorList>
    </citation>
    <scope>NUCLEOTIDE SEQUENCE</scope>
    <source>
        <strain evidence="2">CBS4Y-1</strain>
    </source>
</reference>
<name>A0A930UYS0_9ACTN</name>
<dbReference type="Pfam" id="PF05345">
    <property type="entry name" value="He_PIG"/>
    <property type="match status" value="1"/>
</dbReference>